<sequence length="110" mass="12514">ELQNLSVILENLYQKGVLSDEEVRNIQAERDGYDKTRKILDSVMKKGEAACYEFLRIIHVTRKRTLGRPTPLSEKNTGASTGIPQLWKTSCVVPVPKISHPKDLNHFRPT</sequence>
<dbReference type="Gene3D" id="1.10.533.10">
    <property type="entry name" value="Death Domain, Fas"/>
    <property type="match status" value="1"/>
</dbReference>
<accession>A0A3Q1GAX2</accession>
<dbReference type="GO" id="GO:0042981">
    <property type="term" value="P:regulation of apoptotic process"/>
    <property type="evidence" value="ECO:0007669"/>
    <property type="project" value="InterPro"/>
</dbReference>
<dbReference type="AlphaFoldDB" id="A0A3Q1GAX2"/>
<protein>
    <recommendedName>
        <fullName evidence="1">CARD domain-containing protein</fullName>
    </recommendedName>
</protein>
<keyword evidence="3" id="KW-1185">Reference proteome</keyword>
<dbReference type="InterPro" id="IPR011029">
    <property type="entry name" value="DEATH-like_dom_sf"/>
</dbReference>
<dbReference type="Pfam" id="PF00619">
    <property type="entry name" value="CARD"/>
    <property type="match status" value="1"/>
</dbReference>
<dbReference type="PROSITE" id="PS50209">
    <property type="entry name" value="CARD"/>
    <property type="match status" value="1"/>
</dbReference>
<dbReference type="Proteomes" id="UP000257200">
    <property type="component" value="Unplaced"/>
</dbReference>
<evidence type="ECO:0000259" key="1">
    <source>
        <dbReference type="PROSITE" id="PS50209"/>
    </source>
</evidence>
<dbReference type="GeneTree" id="ENSGT01030000235171"/>
<dbReference type="SUPFAM" id="SSF47986">
    <property type="entry name" value="DEATH domain"/>
    <property type="match status" value="1"/>
</dbReference>
<organism evidence="2 3">
    <name type="scientific">Acanthochromis polyacanthus</name>
    <name type="common">spiny chromis</name>
    <dbReference type="NCBI Taxonomy" id="80966"/>
    <lineage>
        <taxon>Eukaryota</taxon>
        <taxon>Metazoa</taxon>
        <taxon>Chordata</taxon>
        <taxon>Craniata</taxon>
        <taxon>Vertebrata</taxon>
        <taxon>Euteleostomi</taxon>
        <taxon>Actinopterygii</taxon>
        <taxon>Neopterygii</taxon>
        <taxon>Teleostei</taxon>
        <taxon>Neoteleostei</taxon>
        <taxon>Acanthomorphata</taxon>
        <taxon>Ovalentaria</taxon>
        <taxon>Pomacentridae</taxon>
        <taxon>Acanthochromis</taxon>
    </lineage>
</organism>
<dbReference type="Ensembl" id="ENSAPOT00000023761.1">
    <property type="protein sequence ID" value="ENSAPOP00000015160.1"/>
    <property type="gene ID" value="ENSAPOG00000018112.1"/>
</dbReference>
<name>A0A3Q1GAX2_9TELE</name>
<feature type="domain" description="CARD" evidence="1">
    <location>
        <begin position="1"/>
        <end position="58"/>
    </location>
</feature>
<reference evidence="2" key="2">
    <citation type="submission" date="2025-09" db="UniProtKB">
        <authorList>
            <consortium name="Ensembl"/>
        </authorList>
    </citation>
    <scope>IDENTIFICATION</scope>
</reference>
<dbReference type="InParanoid" id="A0A3Q1GAX2"/>
<dbReference type="InterPro" id="IPR001315">
    <property type="entry name" value="CARD"/>
</dbReference>
<evidence type="ECO:0000313" key="2">
    <source>
        <dbReference type="Ensembl" id="ENSAPOP00000015160.1"/>
    </source>
</evidence>
<reference evidence="2" key="1">
    <citation type="submission" date="2025-08" db="UniProtKB">
        <authorList>
            <consortium name="Ensembl"/>
        </authorList>
    </citation>
    <scope>IDENTIFICATION</scope>
</reference>
<proteinExistence type="predicted"/>
<evidence type="ECO:0000313" key="3">
    <source>
        <dbReference type="Proteomes" id="UP000257200"/>
    </source>
</evidence>
<dbReference type="CDD" id="cd01671">
    <property type="entry name" value="CARD"/>
    <property type="match status" value="1"/>
</dbReference>